<reference evidence="2 4" key="1">
    <citation type="submission" date="2015-02" db="EMBL/GenBank/DDBJ databases">
        <authorList>
            <person name="Chooi Y.-H."/>
        </authorList>
    </citation>
    <scope>NUCLEOTIDE SEQUENCE [LARGE SCALE GENOMIC DNA]</scope>
    <source>
        <strain evidence="2">E3</strain>
    </source>
</reference>
<keyword evidence="1" id="KW-0732">Signal</keyword>
<keyword evidence="4" id="KW-1185">Reference proteome</keyword>
<protein>
    <recommendedName>
        <fullName evidence="6">Rho-GAP domain-containing protein</fullName>
    </recommendedName>
</protein>
<dbReference type="EMBL" id="CDSF01000101">
    <property type="protein sequence ID" value="CEP00442.1"/>
    <property type="molecule type" value="Genomic_DNA"/>
</dbReference>
<sequence>MVVCHIIAAIAVAAGVAVSVQWVFDEFESDGSIALPHAPVLPLPVQGSFPLIDHRDRFCPSAGVRQPPADRTWSSWMARHLGMWTARPVALKLEDYEVNAQCVPVVLQTFATIIRNIEEPMDPTLAGVFRLSLGADRVHALMEQVQSGVLWASDGSHDEKILASLAIKMWLRERQAEGEPMVTARDLTLRSITHCRVSALQALDRSTMIRCNILVFLADLIVWIRRMGPPGSTMSLKSFADILAPTVAPVSSVSPATADDISTVRRTAATLESFFMSFP</sequence>
<feature type="chain" id="PRO_5035990803" description="Rho-GAP domain-containing protein" evidence="1">
    <location>
        <begin position="20"/>
        <end position="279"/>
    </location>
</feature>
<evidence type="ECO:0008006" key="6">
    <source>
        <dbReference type="Google" id="ProtNLM"/>
    </source>
</evidence>
<geneLocation type="mitochondrion" evidence="3"/>
<organism evidence="2 4">
    <name type="scientific">Plasmodiophora brassicae</name>
    <name type="common">Clubroot disease agent</name>
    <dbReference type="NCBI Taxonomy" id="37360"/>
    <lineage>
        <taxon>Eukaryota</taxon>
        <taxon>Sar</taxon>
        <taxon>Rhizaria</taxon>
        <taxon>Endomyxa</taxon>
        <taxon>Phytomyxea</taxon>
        <taxon>Plasmodiophorida</taxon>
        <taxon>Plasmodiophoridae</taxon>
        <taxon>Plasmodiophora</taxon>
    </lineage>
</organism>
<proteinExistence type="predicted"/>
<accession>A0A0G4IYV2</accession>
<dbReference type="Proteomes" id="UP000039324">
    <property type="component" value="Unassembled WGS sequence"/>
</dbReference>
<dbReference type="SUPFAM" id="SSF48350">
    <property type="entry name" value="GTPase activation domain, GAP"/>
    <property type="match status" value="1"/>
</dbReference>
<gene>
    <name evidence="2" type="ORF">PBRA_001496</name>
    <name evidence="3" type="ORF">PLBR_LOCUS1269</name>
</gene>
<evidence type="ECO:0000313" key="4">
    <source>
        <dbReference type="Proteomes" id="UP000039324"/>
    </source>
</evidence>
<evidence type="ECO:0000313" key="2">
    <source>
        <dbReference type="EMBL" id="CEP00442.1"/>
    </source>
</evidence>
<dbReference type="AlphaFoldDB" id="A0A0G4IYV2"/>
<dbReference type="Proteomes" id="UP000290189">
    <property type="component" value="Unassembled WGS sequence"/>
</dbReference>
<name>A0A0G4IYV2_PLABS</name>
<evidence type="ECO:0000313" key="5">
    <source>
        <dbReference type="Proteomes" id="UP000290189"/>
    </source>
</evidence>
<feature type="signal peptide" evidence="1">
    <location>
        <begin position="1"/>
        <end position="19"/>
    </location>
</feature>
<reference evidence="3 5" key="2">
    <citation type="submission" date="2018-03" db="EMBL/GenBank/DDBJ databases">
        <authorList>
            <person name="Fogelqvist J."/>
        </authorList>
    </citation>
    <scope>NUCLEOTIDE SEQUENCE [LARGE SCALE GENOMIC DNA]</scope>
</reference>
<keyword evidence="3" id="KW-0496">Mitochondrion</keyword>
<dbReference type="EMBL" id="OVEO01000002">
    <property type="protein sequence ID" value="SPQ94054.1"/>
    <property type="molecule type" value="Genomic_DNA"/>
</dbReference>
<evidence type="ECO:0000256" key="1">
    <source>
        <dbReference type="SAM" id="SignalP"/>
    </source>
</evidence>
<evidence type="ECO:0000313" key="3">
    <source>
        <dbReference type="EMBL" id="SPQ94054.1"/>
    </source>
</evidence>
<dbReference type="InterPro" id="IPR008936">
    <property type="entry name" value="Rho_GTPase_activation_prot"/>
</dbReference>